<comment type="caution">
    <text evidence="1">The sequence shown here is derived from an EMBL/GenBank/DDBJ whole genome shotgun (WGS) entry which is preliminary data.</text>
</comment>
<evidence type="ECO:0000313" key="1">
    <source>
        <dbReference type="EMBL" id="KAK3755707.1"/>
    </source>
</evidence>
<name>A0AAE0YRY3_9GAST</name>
<dbReference type="EMBL" id="JAWDGP010005591">
    <property type="protein sequence ID" value="KAK3755707.1"/>
    <property type="molecule type" value="Genomic_DNA"/>
</dbReference>
<organism evidence="1 2">
    <name type="scientific">Elysia crispata</name>
    <name type="common">lettuce slug</name>
    <dbReference type="NCBI Taxonomy" id="231223"/>
    <lineage>
        <taxon>Eukaryota</taxon>
        <taxon>Metazoa</taxon>
        <taxon>Spiralia</taxon>
        <taxon>Lophotrochozoa</taxon>
        <taxon>Mollusca</taxon>
        <taxon>Gastropoda</taxon>
        <taxon>Heterobranchia</taxon>
        <taxon>Euthyneura</taxon>
        <taxon>Panpulmonata</taxon>
        <taxon>Sacoglossa</taxon>
        <taxon>Placobranchoidea</taxon>
        <taxon>Plakobranchidae</taxon>
        <taxon>Elysia</taxon>
    </lineage>
</organism>
<proteinExistence type="predicted"/>
<dbReference type="AlphaFoldDB" id="A0AAE0YRY3"/>
<protein>
    <submittedName>
        <fullName evidence="1">Uncharacterized protein</fullName>
    </submittedName>
</protein>
<gene>
    <name evidence="1" type="ORF">RRG08_060682</name>
</gene>
<dbReference type="Proteomes" id="UP001283361">
    <property type="component" value="Unassembled WGS sequence"/>
</dbReference>
<keyword evidence="2" id="KW-1185">Reference proteome</keyword>
<sequence length="204" mass="23057">MAGKQVIRLKLRRLSVQISRAESVAEMASSGEPTLSGLGARKSPKQLVIEVSQRFSEVLTDHSDIGWLNAAIRRMGFKWFMDLASSGVYKTVLWDSIRRRKRNANKRPQYNHPLLPRSPPTPCWTEMLNPSGSDWRDPTPKLFALPKMVTALRPSGGQTASGRRQMGATRHGYRVMRPELVQGLFLQITENKGKKIGQRKFTDN</sequence>
<accession>A0AAE0YRY3</accession>
<evidence type="ECO:0000313" key="2">
    <source>
        <dbReference type="Proteomes" id="UP001283361"/>
    </source>
</evidence>
<reference evidence="1" key="1">
    <citation type="journal article" date="2023" name="G3 (Bethesda)">
        <title>A reference genome for the long-term kleptoplast-retaining sea slug Elysia crispata morphotype clarki.</title>
        <authorList>
            <person name="Eastman K.E."/>
            <person name="Pendleton A.L."/>
            <person name="Shaikh M.A."/>
            <person name="Suttiyut T."/>
            <person name="Ogas R."/>
            <person name="Tomko P."/>
            <person name="Gavelis G."/>
            <person name="Widhalm J.R."/>
            <person name="Wisecaver J.H."/>
        </authorList>
    </citation>
    <scope>NUCLEOTIDE SEQUENCE</scope>
    <source>
        <strain evidence="1">ECLA1</strain>
    </source>
</reference>